<proteinExistence type="predicted"/>
<dbReference type="Proteomes" id="UP000198809">
    <property type="component" value="Unassembled WGS sequence"/>
</dbReference>
<reference evidence="1 4" key="2">
    <citation type="submission" date="2021-06" db="EMBL/GenBank/DDBJ databases">
        <title>Whole genome sequence of Paenibacillus sophorae DSM23020 for comparative genomics.</title>
        <authorList>
            <person name="Kim M.-J."/>
            <person name="Lee G."/>
            <person name="Shin J.-H."/>
        </authorList>
    </citation>
    <scope>NUCLEOTIDE SEQUENCE [LARGE SCALE GENOMIC DNA]</scope>
    <source>
        <strain evidence="1 4">DSM 23020</strain>
    </source>
</reference>
<dbReference type="Proteomes" id="UP000683429">
    <property type="component" value="Chromosome"/>
</dbReference>
<dbReference type="OrthoDB" id="2418506at2"/>
<organism evidence="2 3">
    <name type="scientific">Paenibacillus sophorae</name>
    <dbReference type="NCBI Taxonomy" id="1333845"/>
    <lineage>
        <taxon>Bacteria</taxon>
        <taxon>Bacillati</taxon>
        <taxon>Bacillota</taxon>
        <taxon>Bacilli</taxon>
        <taxon>Bacillales</taxon>
        <taxon>Paenibacillaceae</taxon>
        <taxon>Paenibacillus</taxon>
    </lineage>
</organism>
<dbReference type="RefSeq" id="WP_090834792.1">
    <property type="nucleotide sequence ID" value="NZ_CP076607.1"/>
</dbReference>
<evidence type="ECO:0000313" key="2">
    <source>
        <dbReference type="EMBL" id="SEP18526.1"/>
    </source>
</evidence>
<reference evidence="2 3" key="1">
    <citation type="submission" date="2016-10" db="EMBL/GenBank/DDBJ databases">
        <authorList>
            <person name="de Groot N.N."/>
        </authorList>
    </citation>
    <scope>NUCLEOTIDE SEQUENCE [LARGE SCALE GENOMIC DNA]</scope>
    <source>
        <strain evidence="2 3">CGMCC 1.10238</strain>
    </source>
</reference>
<name>A0A1H8VSZ5_9BACL</name>
<evidence type="ECO:0000313" key="4">
    <source>
        <dbReference type="Proteomes" id="UP000683429"/>
    </source>
</evidence>
<keyword evidence="4" id="KW-1185">Reference proteome</keyword>
<sequence>MQDYEWYITPEEYERAAANGITSRTLEKRIRDRGWAKERAINEPVQKKTNLLKWRRIAEQNGIPSNAFYKRVRVSGWEPERAATEPLIDKVDRLCQQNKDRRTYPLEMIAIAESNGISYDLFKERVNKYGWSFDRAATEPKIPASVSGRRGKESLMKRVGNIYLLRYLK</sequence>
<dbReference type="AlphaFoldDB" id="A0A1H8VSZ5"/>
<gene>
    <name evidence="1" type="ORF">KP014_28420</name>
    <name evidence="2" type="ORF">SAMN04487895_12741</name>
</gene>
<dbReference type="STRING" id="1333845.SAMN04487895_12741"/>
<accession>A0A1H8VSZ5</accession>
<evidence type="ECO:0000313" key="1">
    <source>
        <dbReference type="EMBL" id="QWU15693.1"/>
    </source>
</evidence>
<dbReference type="EMBL" id="FODH01000027">
    <property type="protein sequence ID" value="SEP18526.1"/>
    <property type="molecule type" value="Genomic_DNA"/>
</dbReference>
<evidence type="ECO:0000313" key="3">
    <source>
        <dbReference type="Proteomes" id="UP000198809"/>
    </source>
</evidence>
<protein>
    <submittedName>
        <fullName evidence="2">Uncharacterized protein</fullName>
    </submittedName>
</protein>
<dbReference type="EMBL" id="CP076607">
    <property type="protein sequence ID" value="QWU15693.1"/>
    <property type="molecule type" value="Genomic_DNA"/>
</dbReference>